<evidence type="ECO:0000313" key="5">
    <source>
        <dbReference type="EMBL" id="GHO61091.1"/>
    </source>
</evidence>
<comment type="caution">
    <text evidence="5">The sequence shown here is derived from an EMBL/GenBank/DDBJ whole genome shotgun (WGS) entry which is preliminary data.</text>
</comment>
<dbReference type="EMBL" id="BNJG01000009">
    <property type="protein sequence ID" value="GHO61091.1"/>
    <property type="molecule type" value="Genomic_DNA"/>
</dbReference>
<gene>
    <name evidence="5" type="ORF">KSB_95660</name>
</gene>
<feature type="domain" description="Aromatic amino acid beta-eliminating lyase/threonine aldolase" evidence="4">
    <location>
        <begin position="4"/>
        <end position="288"/>
    </location>
</feature>
<dbReference type="RefSeq" id="WP_201377086.1">
    <property type="nucleotide sequence ID" value="NZ_BNJG01000009.1"/>
</dbReference>
<protein>
    <submittedName>
        <fullName evidence="5">Threonine aldolase</fullName>
    </submittedName>
</protein>
<dbReference type="InterPro" id="IPR023603">
    <property type="entry name" value="Low_specificity_L-TA-like"/>
</dbReference>
<dbReference type="InterPro" id="IPR001597">
    <property type="entry name" value="ArAA_b-elim_lyase/Thr_aldolase"/>
</dbReference>
<dbReference type="Gene3D" id="3.40.640.10">
    <property type="entry name" value="Type I PLP-dependent aspartate aminotransferase-like (Major domain)"/>
    <property type="match status" value="1"/>
</dbReference>
<comment type="similarity">
    <text evidence="2">Belongs to the threonine aldolase family.</text>
</comment>
<dbReference type="Proteomes" id="UP000654345">
    <property type="component" value="Unassembled WGS sequence"/>
</dbReference>
<sequence length="358" mass="38524">MLVDLRSDTVTQPTQEMREAMYRAEVGDDVYDEDPTIHRLQELAAEMTGKEAALFVPTGTMGNAIAVLTHTGRGQAVMVGDESHIYHYEAGGASTLGGSPMYVVPTHTSGMLDLERVRDGIAGLADPHVAPTGLICVENTHNRCGGTVLTVEQLASLADLAHAHNIPVHMDGARLFNAAVALDQPVHELARPVDSLMFCLSKGLSAPVGSLLVGSKDFIRRALRTRKLLGGGMRQAGFLAAAGIVALEQMVERLADDHTRCKRLALALADIPEVEVFPEKTVTNMVIFRLRDQQGAALDATETQRFIQAAREQGVLMGQSGVGRVRAVTHYGIEDEHIEAAIQGIRQALRDSKIAKIG</sequence>
<keyword evidence="6" id="KW-1185">Reference proteome</keyword>
<evidence type="ECO:0000259" key="4">
    <source>
        <dbReference type="Pfam" id="PF01212"/>
    </source>
</evidence>
<dbReference type="InterPro" id="IPR015421">
    <property type="entry name" value="PyrdxlP-dep_Trfase_major"/>
</dbReference>
<dbReference type="NCBIfam" id="NF041359">
    <property type="entry name" value="GntG_guanitoxin"/>
    <property type="match status" value="1"/>
</dbReference>
<evidence type="ECO:0000313" key="6">
    <source>
        <dbReference type="Proteomes" id="UP000654345"/>
    </source>
</evidence>
<organism evidence="5 6">
    <name type="scientific">Ktedonobacter robiniae</name>
    <dbReference type="NCBI Taxonomy" id="2778365"/>
    <lineage>
        <taxon>Bacteria</taxon>
        <taxon>Bacillati</taxon>
        <taxon>Chloroflexota</taxon>
        <taxon>Ktedonobacteria</taxon>
        <taxon>Ktedonobacterales</taxon>
        <taxon>Ktedonobacteraceae</taxon>
        <taxon>Ktedonobacter</taxon>
    </lineage>
</organism>
<dbReference type="CDD" id="cd06502">
    <property type="entry name" value="TA_like"/>
    <property type="match status" value="1"/>
</dbReference>
<dbReference type="Gene3D" id="3.90.1150.10">
    <property type="entry name" value="Aspartate Aminotransferase, domain 1"/>
    <property type="match status" value="1"/>
</dbReference>
<evidence type="ECO:0000256" key="1">
    <source>
        <dbReference type="ARBA" id="ARBA00001933"/>
    </source>
</evidence>
<evidence type="ECO:0000256" key="2">
    <source>
        <dbReference type="ARBA" id="ARBA00006966"/>
    </source>
</evidence>
<keyword evidence="3" id="KW-0663">Pyridoxal phosphate</keyword>
<accession>A0ABQ3V758</accession>
<comment type="cofactor">
    <cofactor evidence="1">
        <name>pyridoxal 5'-phosphate</name>
        <dbReference type="ChEBI" id="CHEBI:597326"/>
    </cofactor>
</comment>
<dbReference type="PIRSF" id="PIRSF017617">
    <property type="entry name" value="Thr_aldolase"/>
    <property type="match status" value="1"/>
</dbReference>
<dbReference type="Pfam" id="PF01212">
    <property type="entry name" value="Beta_elim_lyase"/>
    <property type="match status" value="1"/>
</dbReference>
<proteinExistence type="inferred from homology"/>
<dbReference type="InterPro" id="IPR015422">
    <property type="entry name" value="PyrdxlP-dep_Trfase_small"/>
</dbReference>
<name>A0ABQ3V758_9CHLR</name>
<dbReference type="NCBIfam" id="NF007825">
    <property type="entry name" value="PRK10534.1"/>
    <property type="match status" value="1"/>
</dbReference>
<dbReference type="PANTHER" id="PTHR48097:SF9">
    <property type="entry name" value="L-THREONINE ALDOLASE"/>
    <property type="match status" value="1"/>
</dbReference>
<dbReference type="SUPFAM" id="SSF53383">
    <property type="entry name" value="PLP-dependent transferases"/>
    <property type="match status" value="1"/>
</dbReference>
<dbReference type="PANTHER" id="PTHR48097">
    <property type="entry name" value="L-THREONINE ALDOLASE-RELATED"/>
    <property type="match status" value="1"/>
</dbReference>
<evidence type="ECO:0000256" key="3">
    <source>
        <dbReference type="ARBA" id="ARBA00022898"/>
    </source>
</evidence>
<reference evidence="5 6" key="1">
    <citation type="journal article" date="2021" name="Int. J. Syst. Evol. Microbiol.">
        <title>Reticulibacter mediterranei gen. nov., sp. nov., within the new family Reticulibacteraceae fam. nov., and Ktedonospora formicarum gen. nov., sp. nov., Ktedonobacter robiniae sp. nov., Dictyobacter formicarum sp. nov. and Dictyobacter arantiisoli sp. nov., belonging to the class Ktedonobacteria.</title>
        <authorList>
            <person name="Yabe S."/>
            <person name="Zheng Y."/>
            <person name="Wang C.M."/>
            <person name="Sakai Y."/>
            <person name="Abe K."/>
            <person name="Yokota A."/>
            <person name="Donadio S."/>
            <person name="Cavaletti L."/>
            <person name="Monciardini P."/>
        </authorList>
    </citation>
    <scope>NUCLEOTIDE SEQUENCE [LARGE SCALE GENOMIC DNA]</scope>
    <source>
        <strain evidence="5 6">SOSP1-30</strain>
    </source>
</reference>
<dbReference type="InterPro" id="IPR015424">
    <property type="entry name" value="PyrdxlP-dep_Trfase"/>
</dbReference>